<evidence type="ECO:0000256" key="1">
    <source>
        <dbReference type="SAM" id="MobiDB-lite"/>
    </source>
</evidence>
<proteinExistence type="predicted"/>
<protein>
    <submittedName>
        <fullName evidence="2">Uncharacterized protein</fullName>
    </submittedName>
</protein>
<dbReference type="AlphaFoldDB" id="A0A917RFQ8"/>
<dbReference type="Proteomes" id="UP000645217">
    <property type="component" value="Unassembled WGS sequence"/>
</dbReference>
<feature type="region of interest" description="Disordered" evidence="1">
    <location>
        <begin position="67"/>
        <end position="86"/>
    </location>
</feature>
<evidence type="ECO:0000313" key="3">
    <source>
        <dbReference type="Proteomes" id="UP000645217"/>
    </source>
</evidence>
<accession>A0A917RFQ8</accession>
<organism evidence="2 3">
    <name type="scientific">Sphaerisporangium melleum</name>
    <dbReference type="NCBI Taxonomy" id="321316"/>
    <lineage>
        <taxon>Bacteria</taxon>
        <taxon>Bacillati</taxon>
        <taxon>Actinomycetota</taxon>
        <taxon>Actinomycetes</taxon>
        <taxon>Streptosporangiales</taxon>
        <taxon>Streptosporangiaceae</taxon>
        <taxon>Sphaerisporangium</taxon>
    </lineage>
</organism>
<dbReference type="EMBL" id="BMNT01000032">
    <property type="protein sequence ID" value="GGL04287.1"/>
    <property type="molecule type" value="Genomic_DNA"/>
</dbReference>
<sequence>MLASVTDGVGLREAPSVMPFAEAGHAVRVFVSVRRGAGEPRPRAIAACAPAFPITGADLGSVVTGFSGRRAGPRSGGRRPRLRRWTPPGTFLALSAIHHRLTPVQGMTS</sequence>
<comment type="caution">
    <text evidence="2">The sequence shown here is derived from an EMBL/GenBank/DDBJ whole genome shotgun (WGS) entry which is preliminary data.</text>
</comment>
<evidence type="ECO:0000313" key="2">
    <source>
        <dbReference type="EMBL" id="GGL04287.1"/>
    </source>
</evidence>
<reference evidence="2" key="1">
    <citation type="journal article" date="2014" name="Int. J. Syst. Evol. Microbiol.">
        <title>Complete genome sequence of Corynebacterium casei LMG S-19264T (=DSM 44701T), isolated from a smear-ripened cheese.</title>
        <authorList>
            <consortium name="US DOE Joint Genome Institute (JGI-PGF)"/>
            <person name="Walter F."/>
            <person name="Albersmeier A."/>
            <person name="Kalinowski J."/>
            <person name="Ruckert C."/>
        </authorList>
    </citation>
    <scope>NUCLEOTIDE SEQUENCE</scope>
    <source>
        <strain evidence="2">JCM 13064</strain>
    </source>
</reference>
<reference evidence="2" key="2">
    <citation type="submission" date="2020-09" db="EMBL/GenBank/DDBJ databases">
        <authorList>
            <person name="Sun Q."/>
            <person name="Ohkuma M."/>
        </authorList>
    </citation>
    <scope>NUCLEOTIDE SEQUENCE</scope>
    <source>
        <strain evidence="2">JCM 13064</strain>
    </source>
</reference>
<gene>
    <name evidence="2" type="ORF">GCM10007964_53000</name>
</gene>
<dbReference type="RefSeq" id="WP_189165754.1">
    <property type="nucleotide sequence ID" value="NZ_BMNT01000032.1"/>
</dbReference>
<name>A0A917RFQ8_9ACTN</name>
<keyword evidence="3" id="KW-1185">Reference proteome</keyword>